<accession>A0A5D4R8K4</accession>
<dbReference type="RefSeq" id="WP_148975035.1">
    <property type="nucleotide sequence ID" value="NZ_VTER01000006.1"/>
</dbReference>
<dbReference type="EMBL" id="VTER01000006">
    <property type="protein sequence ID" value="TYS47705.1"/>
    <property type="molecule type" value="Genomic_DNA"/>
</dbReference>
<protein>
    <submittedName>
        <fullName evidence="1">Uncharacterized protein</fullName>
    </submittedName>
</protein>
<organism evidence="1 2">
    <name type="scientific">Bacillus infantis</name>
    <dbReference type="NCBI Taxonomy" id="324767"/>
    <lineage>
        <taxon>Bacteria</taxon>
        <taxon>Bacillati</taxon>
        <taxon>Bacillota</taxon>
        <taxon>Bacilli</taxon>
        <taxon>Bacillales</taxon>
        <taxon>Bacillaceae</taxon>
        <taxon>Bacillus</taxon>
    </lineage>
</organism>
<evidence type="ECO:0000313" key="2">
    <source>
        <dbReference type="Proteomes" id="UP000322139"/>
    </source>
</evidence>
<reference evidence="1 2" key="1">
    <citation type="submission" date="2019-08" db="EMBL/GenBank/DDBJ databases">
        <title>Bacillus genomes from the desert of Cuatro Cienegas, Coahuila.</title>
        <authorList>
            <person name="Olmedo-Alvarez G."/>
        </authorList>
    </citation>
    <scope>NUCLEOTIDE SEQUENCE [LARGE SCALE GENOMIC DNA]</scope>
    <source>
        <strain evidence="1 2">CH446_14T</strain>
    </source>
</reference>
<dbReference type="AlphaFoldDB" id="A0A5D4R8K4"/>
<name>A0A5D4R8K4_9BACI</name>
<evidence type="ECO:0000313" key="1">
    <source>
        <dbReference type="EMBL" id="TYS47705.1"/>
    </source>
</evidence>
<proteinExistence type="predicted"/>
<dbReference type="Proteomes" id="UP000322139">
    <property type="component" value="Unassembled WGS sequence"/>
</dbReference>
<comment type="caution">
    <text evidence="1">The sequence shown here is derived from an EMBL/GenBank/DDBJ whole genome shotgun (WGS) entry which is preliminary data.</text>
</comment>
<gene>
    <name evidence="1" type="ORF">FZD51_12245</name>
</gene>
<sequence length="132" mass="15413">MNLNNFQILDVSKDHIGRYLKLKVELPDGDSVIRWGLDEFTYRQIKEVVSKKYFDSLAIGYQYEMVSCVGTYKESLKEPPGYRGTIRCIQGNRAARIEFPCSSKFAGNMEWFRKEVSGVEDIEHLLWEKYLS</sequence>